<proteinExistence type="predicted"/>
<reference evidence="1 2" key="1">
    <citation type="submission" date="2014-04" db="EMBL/GenBank/DDBJ databases">
        <authorList>
            <consortium name="DOE Joint Genome Institute"/>
            <person name="Kuo A."/>
            <person name="Kohler A."/>
            <person name="Nagy L.G."/>
            <person name="Floudas D."/>
            <person name="Copeland A."/>
            <person name="Barry K.W."/>
            <person name="Cichocki N."/>
            <person name="Veneault-Fourrey C."/>
            <person name="LaButti K."/>
            <person name="Lindquist E.A."/>
            <person name="Lipzen A."/>
            <person name="Lundell T."/>
            <person name="Morin E."/>
            <person name="Murat C."/>
            <person name="Sun H."/>
            <person name="Tunlid A."/>
            <person name="Henrissat B."/>
            <person name="Grigoriev I.V."/>
            <person name="Hibbett D.S."/>
            <person name="Martin F."/>
            <person name="Nordberg H.P."/>
            <person name="Cantor M.N."/>
            <person name="Hua S.X."/>
        </authorList>
    </citation>
    <scope>NUCLEOTIDE SEQUENCE [LARGE SCALE GENOMIC DNA]</scope>
    <source>
        <strain evidence="1 2">Foug A</strain>
    </source>
</reference>
<accession>A0A0C3D6T3</accession>
<dbReference type="EMBL" id="KN822224">
    <property type="protein sequence ID" value="KIM52104.1"/>
    <property type="molecule type" value="Genomic_DNA"/>
</dbReference>
<protein>
    <submittedName>
        <fullName evidence="1">Uncharacterized protein</fullName>
    </submittedName>
</protein>
<dbReference type="HOGENOM" id="CLU_3033665_0_0_1"/>
<dbReference type="AlphaFoldDB" id="A0A0C3D6T3"/>
<organism evidence="1 2">
    <name type="scientific">Scleroderma citrinum Foug A</name>
    <dbReference type="NCBI Taxonomy" id="1036808"/>
    <lineage>
        <taxon>Eukaryota</taxon>
        <taxon>Fungi</taxon>
        <taxon>Dikarya</taxon>
        <taxon>Basidiomycota</taxon>
        <taxon>Agaricomycotina</taxon>
        <taxon>Agaricomycetes</taxon>
        <taxon>Agaricomycetidae</taxon>
        <taxon>Boletales</taxon>
        <taxon>Sclerodermatineae</taxon>
        <taxon>Sclerodermataceae</taxon>
        <taxon>Scleroderma</taxon>
    </lineage>
</organism>
<evidence type="ECO:0000313" key="1">
    <source>
        <dbReference type="EMBL" id="KIM52104.1"/>
    </source>
</evidence>
<dbReference type="InParanoid" id="A0A0C3D6T3"/>
<feature type="non-terminal residue" evidence="1">
    <location>
        <position position="1"/>
    </location>
</feature>
<evidence type="ECO:0000313" key="2">
    <source>
        <dbReference type="Proteomes" id="UP000053989"/>
    </source>
</evidence>
<gene>
    <name evidence="1" type="ORF">SCLCIDRAFT_1224069</name>
</gene>
<reference evidence="2" key="2">
    <citation type="submission" date="2015-01" db="EMBL/GenBank/DDBJ databases">
        <title>Evolutionary Origins and Diversification of the Mycorrhizal Mutualists.</title>
        <authorList>
            <consortium name="DOE Joint Genome Institute"/>
            <consortium name="Mycorrhizal Genomics Consortium"/>
            <person name="Kohler A."/>
            <person name="Kuo A."/>
            <person name="Nagy L.G."/>
            <person name="Floudas D."/>
            <person name="Copeland A."/>
            <person name="Barry K.W."/>
            <person name="Cichocki N."/>
            <person name="Veneault-Fourrey C."/>
            <person name="LaButti K."/>
            <person name="Lindquist E.A."/>
            <person name="Lipzen A."/>
            <person name="Lundell T."/>
            <person name="Morin E."/>
            <person name="Murat C."/>
            <person name="Riley R."/>
            <person name="Ohm R."/>
            <person name="Sun H."/>
            <person name="Tunlid A."/>
            <person name="Henrissat B."/>
            <person name="Grigoriev I.V."/>
            <person name="Hibbett D.S."/>
            <person name="Martin F."/>
        </authorList>
    </citation>
    <scope>NUCLEOTIDE SEQUENCE [LARGE SCALE GENOMIC DNA]</scope>
    <source>
        <strain evidence="2">Foug A</strain>
    </source>
</reference>
<dbReference type="Proteomes" id="UP000053989">
    <property type="component" value="Unassembled WGS sequence"/>
</dbReference>
<name>A0A0C3D6T3_9AGAM</name>
<sequence length="55" mass="6645">IEKEAQRYADWYAEREANAGHIKAEREESRDIELLEGKIKREELKKSLFEFLYSQ</sequence>
<keyword evidence="2" id="KW-1185">Reference proteome</keyword>